<evidence type="ECO:0000256" key="4">
    <source>
        <dbReference type="ARBA" id="ARBA00023136"/>
    </source>
</evidence>
<dbReference type="GO" id="GO:0004930">
    <property type="term" value="F:G protein-coupled receptor activity"/>
    <property type="evidence" value="ECO:0007669"/>
    <property type="project" value="InterPro"/>
</dbReference>
<dbReference type="AlphaFoldDB" id="A0A8J2M5T4"/>
<dbReference type="InterPro" id="IPR017452">
    <property type="entry name" value="GPCR_Rhodpsn_7TM"/>
</dbReference>
<keyword evidence="3 5" id="KW-1133">Transmembrane helix</keyword>
<dbReference type="Gene3D" id="1.20.1070.10">
    <property type="entry name" value="Rhodopsin 7-helix transmembrane proteins"/>
    <property type="match status" value="1"/>
</dbReference>
<comment type="subcellular location">
    <subcellularLocation>
        <location evidence="1">Membrane</location>
    </subcellularLocation>
</comment>
<feature type="transmembrane region" description="Helical" evidence="5">
    <location>
        <begin position="107"/>
        <end position="132"/>
    </location>
</feature>
<feature type="transmembrane region" description="Helical" evidence="5">
    <location>
        <begin position="158"/>
        <end position="177"/>
    </location>
</feature>
<evidence type="ECO:0000313" key="7">
    <source>
        <dbReference type="EMBL" id="CAG9535826.1"/>
    </source>
</evidence>
<gene>
    <name evidence="7" type="ORF">CJOHNSTONI_LOCUS5814</name>
</gene>
<keyword evidence="2 5" id="KW-0812">Transmembrane</keyword>
<evidence type="ECO:0000256" key="1">
    <source>
        <dbReference type="ARBA" id="ARBA00004370"/>
    </source>
</evidence>
<feature type="domain" description="G-protein coupled receptors family 1 profile" evidence="6">
    <location>
        <begin position="1"/>
        <end position="144"/>
    </location>
</feature>
<reference evidence="7" key="1">
    <citation type="submission" date="2021-09" db="EMBL/GenBank/DDBJ databases">
        <authorList>
            <consortium name="Pathogen Informatics"/>
        </authorList>
    </citation>
    <scope>NUCLEOTIDE SEQUENCE</scope>
</reference>
<evidence type="ECO:0000259" key="6">
    <source>
        <dbReference type="PROSITE" id="PS50262"/>
    </source>
</evidence>
<dbReference type="SUPFAM" id="SSF81321">
    <property type="entry name" value="Family A G protein-coupled receptor-like"/>
    <property type="match status" value="1"/>
</dbReference>
<keyword evidence="4 5" id="KW-0472">Membrane</keyword>
<organism evidence="7 8">
    <name type="scientific">Cercopithifilaria johnstoni</name>
    <dbReference type="NCBI Taxonomy" id="2874296"/>
    <lineage>
        <taxon>Eukaryota</taxon>
        <taxon>Metazoa</taxon>
        <taxon>Ecdysozoa</taxon>
        <taxon>Nematoda</taxon>
        <taxon>Chromadorea</taxon>
        <taxon>Rhabditida</taxon>
        <taxon>Spirurina</taxon>
        <taxon>Spiruromorpha</taxon>
        <taxon>Filarioidea</taxon>
        <taxon>Onchocercidae</taxon>
        <taxon>Cercopithifilaria</taxon>
    </lineage>
</organism>
<keyword evidence="8" id="KW-1185">Reference proteome</keyword>
<sequence>MKFRRNFGIDSFPWIKYRQVSSTLANSSFYAAIWMQTVLAINRFFAVSYPILYSRVFNRRNAWITVIALWLCSTLIAALYYNFECKDYFESVVHSWSTLYGPCNHAFLAYAAMLLSDFIIFISAIIDAMAFYRVISYIKEKRSQDVNGVQQGYGHEIIFFKETCVSTAIHATFAALFRVNVPLSRLTKITYIWLSILTLDGLAFVYFNRRFLIKQNVQISAMGLRTKTAKTDARGCEDVK</sequence>
<dbReference type="Proteomes" id="UP000746747">
    <property type="component" value="Unassembled WGS sequence"/>
</dbReference>
<dbReference type="CDD" id="cd00637">
    <property type="entry name" value="7tm_classA_rhodopsin-like"/>
    <property type="match status" value="1"/>
</dbReference>
<feature type="transmembrane region" description="Helical" evidence="5">
    <location>
        <begin position="63"/>
        <end position="83"/>
    </location>
</feature>
<protein>
    <recommendedName>
        <fullName evidence="6">G-protein coupled receptors family 1 profile domain-containing protein</fullName>
    </recommendedName>
</protein>
<dbReference type="Pfam" id="PF10328">
    <property type="entry name" value="7TM_GPCR_Srx"/>
    <property type="match status" value="1"/>
</dbReference>
<evidence type="ECO:0000256" key="3">
    <source>
        <dbReference type="ARBA" id="ARBA00022989"/>
    </source>
</evidence>
<dbReference type="InterPro" id="IPR000276">
    <property type="entry name" value="GPCR_Rhodpsn"/>
</dbReference>
<accession>A0A8J2M5T4</accession>
<dbReference type="InterPro" id="IPR019430">
    <property type="entry name" value="7TM_GPCR_serpentine_rcpt_Srx"/>
</dbReference>
<dbReference type="PROSITE" id="PS50262">
    <property type="entry name" value="G_PROTEIN_RECEP_F1_2"/>
    <property type="match status" value="1"/>
</dbReference>
<feature type="transmembrane region" description="Helical" evidence="5">
    <location>
        <begin position="29"/>
        <end position="51"/>
    </location>
</feature>
<dbReference type="EMBL" id="CAKAEH010001405">
    <property type="protein sequence ID" value="CAG9535826.1"/>
    <property type="molecule type" value="Genomic_DNA"/>
</dbReference>
<dbReference type="GO" id="GO:0016020">
    <property type="term" value="C:membrane"/>
    <property type="evidence" value="ECO:0007669"/>
    <property type="project" value="UniProtKB-SubCell"/>
</dbReference>
<dbReference type="PANTHER" id="PTHR23017">
    <property type="entry name" value="SERPENTINE RECEPTOR, CLASS X"/>
    <property type="match status" value="1"/>
</dbReference>
<dbReference type="PROSITE" id="PS00237">
    <property type="entry name" value="G_PROTEIN_RECEP_F1_1"/>
    <property type="match status" value="1"/>
</dbReference>
<comment type="caution">
    <text evidence="7">The sequence shown here is derived from an EMBL/GenBank/DDBJ whole genome shotgun (WGS) entry which is preliminary data.</text>
</comment>
<evidence type="ECO:0000256" key="5">
    <source>
        <dbReference type="SAM" id="Phobius"/>
    </source>
</evidence>
<dbReference type="PANTHER" id="PTHR23017:SF44">
    <property type="entry name" value="G-PROTEIN COUPLED RECEPTORS FAMILY 1 PROFILE DOMAIN-CONTAINING PROTEIN"/>
    <property type="match status" value="1"/>
</dbReference>
<feature type="transmembrane region" description="Helical" evidence="5">
    <location>
        <begin position="189"/>
        <end position="207"/>
    </location>
</feature>
<evidence type="ECO:0000256" key="2">
    <source>
        <dbReference type="ARBA" id="ARBA00022692"/>
    </source>
</evidence>
<name>A0A8J2M5T4_9BILA</name>
<evidence type="ECO:0000313" key="8">
    <source>
        <dbReference type="Proteomes" id="UP000746747"/>
    </source>
</evidence>
<dbReference type="OrthoDB" id="5825164at2759"/>
<proteinExistence type="predicted"/>